<keyword evidence="2" id="KW-1185">Reference proteome</keyword>
<accession>A0A6N8I4I7</accession>
<evidence type="ECO:0000313" key="1">
    <source>
        <dbReference type="EMBL" id="MVB12413.1"/>
    </source>
</evidence>
<dbReference type="EMBL" id="VWXL01000095">
    <property type="protein sequence ID" value="MVB12413.1"/>
    <property type="molecule type" value="Genomic_DNA"/>
</dbReference>
<evidence type="ECO:0000313" key="2">
    <source>
        <dbReference type="Proteomes" id="UP000469440"/>
    </source>
</evidence>
<name>A0A6N8I4I7_9FIRM</name>
<gene>
    <name evidence="1" type="ORF">CAFE_31510</name>
</gene>
<reference evidence="1 2" key="1">
    <citation type="submission" date="2019-09" db="EMBL/GenBank/DDBJ databases">
        <title>Genome sequence of Clostridium sp. EA1.</title>
        <authorList>
            <person name="Poehlein A."/>
            <person name="Bengelsdorf F.R."/>
            <person name="Daniel R."/>
        </authorList>
    </citation>
    <scope>NUCLEOTIDE SEQUENCE [LARGE SCALE GENOMIC DNA]</scope>
    <source>
        <strain evidence="1 2">EA1</strain>
    </source>
</reference>
<protein>
    <submittedName>
        <fullName evidence="1">Uncharacterized protein</fullName>
    </submittedName>
</protein>
<dbReference type="AlphaFoldDB" id="A0A6N8I4I7"/>
<dbReference type="OrthoDB" id="2081286at2"/>
<comment type="caution">
    <text evidence="1">The sequence shown here is derived from an EMBL/GenBank/DDBJ whole genome shotgun (WGS) entry which is preliminary data.</text>
</comment>
<proteinExistence type="predicted"/>
<dbReference type="Proteomes" id="UP000469440">
    <property type="component" value="Unassembled WGS sequence"/>
</dbReference>
<sequence length="224" mass="25208">MAANIYILSACDAWAEHSSMRILGVTTDENMLYAMLAAKIKAGDMEYDGSGENAWSKFQNDFKNGDINFNKLKYGFVQTYEDMQITEPISLAQFPEAGEVYEEITGAKVRADMERLGLDHRSLVYSVVEVHTDSGDTSFYMPGICDRDSLEENDDYLDLMDGADDTEVDVSVSSYSLGTGESEYPDEEEIAIIEQYTDELDEEYGIDPIQSDSFSFEYEAEQEC</sequence>
<organism evidence="1 2">
    <name type="scientific">Caproicibacter fermentans</name>
    <dbReference type="NCBI Taxonomy" id="2576756"/>
    <lineage>
        <taxon>Bacteria</taxon>
        <taxon>Bacillati</taxon>
        <taxon>Bacillota</taxon>
        <taxon>Clostridia</taxon>
        <taxon>Eubacteriales</taxon>
        <taxon>Acutalibacteraceae</taxon>
        <taxon>Caproicibacter</taxon>
    </lineage>
</organism>
<dbReference type="RefSeq" id="WP_066645141.1">
    <property type="nucleotide sequence ID" value="NZ_VWXL01000095.1"/>
</dbReference>